<dbReference type="InterPro" id="IPR036291">
    <property type="entry name" value="NAD(P)-bd_dom_sf"/>
</dbReference>
<evidence type="ECO:0000256" key="1">
    <source>
        <dbReference type="ARBA" id="ARBA00010928"/>
    </source>
</evidence>
<dbReference type="GO" id="GO:0016491">
    <property type="term" value="F:oxidoreductase activity"/>
    <property type="evidence" value="ECO:0007669"/>
    <property type="project" value="UniProtKB-KW"/>
</dbReference>
<dbReference type="SUPFAM" id="SSF55347">
    <property type="entry name" value="Glyceraldehyde-3-phosphate dehydrogenase-like, C-terminal domain"/>
    <property type="match status" value="1"/>
</dbReference>
<dbReference type="AlphaFoldDB" id="A0A381ZGP0"/>
<dbReference type="SUPFAM" id="SSF51735">
    <property type="entry name" value="NAD(P)-binding Rossmann-fold domains"/>
    <property type="match status" value="1"/>
</dbReference>
<dbReference type="PANTHER" id="PTHR43708:SF5">
    <property type="entry name" value="CONSERVED EXPRESSED OXIDOREDUCTASE (EUROFUNG)-RELATED"/>
    <property type="match status" value="1"/>
</dbReference>
<dbReference type="Pfam" id="PF02894">
    <property type="entry name" value="GFO_IDH_MocA_C"/>
    <property type="match status" value="1"/>
</dbReference>
<sequence>MIRLALIGQAKAAKSYGAIRTRLHRAAWAAFVPLTASDSQAGQALGQATTAPSTEALFTEQANDFDAVVIDADPGQAASLAKAAAAGKPALAGPLLADIAALNQADTMLMPAHTWRFLPSIQAVKRSLDAGKLGEPGLLRIHRWLPPEATPGSLTERILPDADLACWMFGGTPEKVWTLQTPSNPDYIQFHLGFANGGMAMIDIACSLPAGGDYFSLSIIGATGTAYADDHHNMNLLYAGDQPNALRTSEGRADLAGQLQEFVDAIHEQRQATVILKDATRAIAVTKRIIESANSNHVIEQKGDI</sequence>
<keyword evidence="2" id="KW-0560">Oxidoreductase</keyword>
<dbReference type="PANTHER" id="PTHR43708">
    <property type="entry name" value="CONSERVED EXPRESSED OXIDOREDUCTASE (EUROFUNG)"/>
    <property type="match status" value="1"/>
</dbReference>
<organism evidence="4">
    <name type="scientific">marine metagenome</name>
    <dbReference type="NCBI Taxonomy" id="408172"/>
    <lineage>
        <taxon>unclassified sequences</taxon>
        <taxon>metagenomes</taxon>
        <taxon>ecological metagenomes</taxon>
    </lineage>
</organism>
<name>A0A381ZGP0_9ZZZZ</name>
<proteinExistence type="inferred from homology"/>
<dbReference type="InterPro" id="IPR051317">
    <property type="entry name" value="Gfo/Idh/MocA_oxidoreduct"/>
</dbReference>
<protein>
    <recommendedName>
        <fullName evidence="3">Gfo/Idh/MocA-like oxidoreductase C-terminal domain-containing protein</fullName>
    </recommendedName>
</protein>
<gene>
    <name evidence="4" type="ORF">METZ01_LOCUS141299</name>
</gene>
<reference evidence="4" key="1">
    <citation type="submission" date="2018-05" db="EMBL/GenBank/DDBJ databases">
        <authorList>
            <person name="Lanie J.A."/>
            <person name="Ng W.-L."/>
            <person name="Kazmierczak K.M."/>
            <person name="Andrzejewski T.M."/>
            <person name="Davidsen T.M."/>
            <person name="Wayne K.J."/>
            <person name="Tettelin H."/>
            <person name="Glass J.I."/>
            <person name="Rusch D."/>
            <person name="Podicherti R."/>
            <person name="Tsui H.-C.T."/>
            <person name="Winkler M.E."/>
        </authorList>
    </citation>
    <scope>NUCLEOTIDE SEQUENCE</scope>
</reference>
<dbReference type="InterPro" id="IPR004104">
    <property type="entry name" value="Gfo/Idh/MocA-like_OxRdtase_C"/>
</dbReference>
<evidence type="ECO:0000313" key="4">
    <source>
        <dbReference type="EMBL" id="SVA88445.1"/>
    </source>
</evidence>
<accession>A0A381ZGP0</accession>
<dbReference type="EMBL" id="UINC01021263">
    <property type="protein sequence ID" value="SVA88445.1"/>
    <property type="molecule type" value="Genomic_DNA"/>
</dbReference>
<feature type="domain" description="Gfo/Idh/MocA-like oxidoreductase C-terminal" evidence="3">
    <location>
        <begin position="127"/>
        <end position="299"/>
    </location>
</feature>
<dbReference type="Gene3D" id="3.30.360.10">
    <property type="entry name" value="Dihydrodipicolinate Reductase, domain 2"/>
    <property type="match status" value="1"/>
</dbReference>
<evidence type="ECO:0000256" key="2">
    <source>
        <dbReference type="ARBA" id="ARBA00023002"/>
    </source>
</evidence>
<evidence type="ECO:0000259" key="3">
    <source>
        <dbReference type="Pfam" id="PF02894"/>
    </source>
</evidence>
<comment type="similarity">
    <text evidence="1">Belongs to the Gfo/Idh/MocA family.</text>
</comment>